<dbReference type="SMART" id="SM01394">
    <property type="entry name" value="S_100"/>
    <property type="match status" value="2"/>
</dbReference>
<dbReference type="SUPFAM" id="SSF47473">
    <property type="entry name" value="EF-hand"/>
    <property type="match status" value="2"/>
</dbReference>
<dbReference type="InterPro" id="IPR011992">
    <property type="entry name" value="EF-hand-dom_pair"/>
</dbReference>
<dbReference type="CDD" id="cd05031">
    <property type="entry name" value="S-100A10_like"/>
    <property type="match status" value="1"/>
</dbReference>
<dbReference type="InterPro" id="IPR013787">
    <property type="entry name" value="S100_Ca-bd_sub"/>
</dbReference>
<dbReference type="SMART" id="SM00054">
    <property type="entry name" value="EFh"/>
    <property type="match status" value="1"/>
</dbReference>
<accession>A0ABR0YFG9</accession>
<keyword evidence="6" id="KW-1185">Reference proteome</keyword>
<evidence type="ECO:0000259" key="4">
    <source>
        <dbReference type="PROSITE" id="PS50222"/>
    </source>
</evidence>
<keyword evidence="3" id="KW-0106">Calcium</keyword>
<dbReference type="EMBL" id="JAHFZB010000032">
    <property type="protein sequence ID" value="KAK6471399.1"/>
    <property type="molecule type" value="Genomic_DNA"/>
</dbReference>
<comment type="similarity">
    <text evidence="1">Belongs to the S-100 family.</text>
</comment>
<protein>
    <submittedName>
        <fullName evidence="5">Troponin C</fullName>
    </submittedName>
</protein>
<dbReference type="Pfam" id="PF01023">
    <property type="entry name" value="S_100"/>
    <property type="match status" value="2"/>
</dbReference>
<gene>
    <name evidence="5" type="ORF">HHUSO_G29801</name>
</gene>
<reference evidence="5 6" key="1">
    <citation type="submission" date="2021-05" db="EMBL/GenBank/DDBJ databases">
        <authorList>
            <person name="Zahm M."/>
            <person name="Klopp C."/>
            <person name="Cabau C."/>
            <person name="Kuhl H."/>
            <person name="Suciu R."/>
            <person name="Ciorpac M."/>
            <person name="Holostenco D."/>
            <person name="Gessner J."/>
            <person name="Wuertz S."/>
            <person name="Hohne C."/>
            <person name="Stock M."/>
            <person name="Gislard M."/>
            <person name="Lluch J."/>
            <person name="Milhes M."/>
            <person name="Lampietro C."/>
            <person name="Lopez Roques C."/>
            <person name="Donnadieu C."/>
            <person name="Du K."/>
            <person name="Schartl M."/>
            <person name="Guiguen Y."/>
        </authorList>
    </citation>
    <scope>NUCLEOTIDE SEQUENCE [LARGE SCALE GENOMIC DNA]</scope>
    <source>
        <strain evidence="5">Hh-F2</strain>
        <tissue evidence="5">Blood</tissue>
    </source>
</reference>
<dbReference type="PANTHER" id="PTHR11639:SF134">
    <property type="entry name" value="PROTEIN S100-A1-RELATED"/>
    <property type="match status" value="1"/>
</dbReference>
<dbReference type="PROSITE" id="PS50222">
    <property type="entry name" value="EF_HAND_2"/>
    <property type="match status" value="1"/>
</dbReference>
<dbReference type="PANTHER" id="PTHR11639">
    <property type="entry name" value="S100 CALCIUM-BINDING PROTEIN"/>
    <property type="match status" value="1"/>
</dbReference>
<proteinExistence type="inferred from homology"/>
<keyword evidence="2" id="KW-0479">Metal-binding</keyword>
<dbReference type="InterPro" id="IPR018247">
    <property type="entry name" value="EF_Hand_1_Ca_BS"/>
</dbReference>
<feature type="domain" description="EF-hand" evidence="4">
    <location>
        <begin position="151"/>
        <end position="186"/>
    </location>
</feature>
<evidence type="ECO:0000313" key="6">
    <source>
        <dbReference type="Proteomes" id="UP001369086"/>
    </source>
</evidence>
<dbReference type="Pfam" id="PF00036">
    <property type="entry name" value="EF-hand_1"/>
    <property type="match status" value="1"/>
</dbReference>
<evidence type="ECO:0000313" key="5">
    <source>
        <dbReference type="EMBL" id="KAK6471399.1"/>
    </source>
</evidence>
<evidence type="ECO:0000256" key="3">
    <source>
        <dbReference type="ARBA" id="ARBA00022837"/>
    </source>
</evidence>
<sequence length="201" mass="22448">MPSELERCMESLITIFHKYAGKEGCANSLNKKELKELMTNELSNFLKVGTGCCNPVTCGSVQNGDQEVAQEFVALVVGLSISCEQLFQIHLQKQGKNPTLKMPSELERCMESLITIFHKYAGKEGRANSLNKRELKELMTNELSSFLKSQKNPAAVDKIMKDLDQNGDGEVDFEEFVALVVGLSISCEQLFQIHLQKQGKK</sequence>
<dbReference type="PROSITE" id="PS00018">
    <property type="entry name" value="EF_HAND_1"/>
    <property type="match status" value="1"/>
</dbReference>
<dbReference type="Gene3D" id="1.10.238.10">
    <property type="entry name" value="EF-hand"/>
    <property type="match status" value="2"/>
</dbReference>
<evidence type="ECO:0000256" key="2">
    <source>
        <dbReference type="ARBA" id="ARBA00022723"/>
    </source>
</evidence>
<dbReference type="PROSITE" id="PS00303">
    <property type="entry name" value="S100_CABP"/>
    <property type="match status" value="1"/>
</dbReference>
<dbReference type="InterPro" id="IPR001751">
    <property type="entry name" value="S100/CaBP7/8-like_CS"/>
</dbReference>
<dbReference type="InterPro" id="IPR002048">
    <property type="entry name" value="EF_hand_dom"/>
</dbReference>
<comment type="caution">
    <text evidence="5">The sequence shown here is derived from an EMBL/GenBank/DDBJ whole genome shotgun (WGS) entry which is preliminary data.</text>
</comment>
<evidence type="ECO:0000256" key="1">
    <source>
        <dbReference type="ARBA" id="ARBA00007323"/>
    </source>
</evidence>
<name>A0ABR0YFG9_HUSHU</name>
<organism evidence="5 6">
    <name type="scientific">Huso huso</name>
    <name type="common">Beluga</name>
    <name type="synonym">Acipenser huso</name>
    <dbReference type="NCBI Taxonomy" id="61971"/>
    <lineage>
        <taxon>Eukaryota</taxon>
        <taxon>Metazoa</taxon>
        <taxon>Chordata</taxon>
        <taxon>Craniata</taxon>
        <taxon>Vertebrata</taxon>
        <taxon>Euteleostomi</taxon>
        <taxon>Actinopterygii</taxon>
        <taxon>Chondrostei</taxon>
        <taxon>Acipenseriformes</taxon>
        <taxon>Acipenseridae</taxon>
        <taxon>Huso</taxon>
    </lineage>
</organism>
<dbReference type="Proteomes" id="UP001369086">
    <property type="component" value="Unassembled WGS sequence"/>
</dbReference>